<proteinExistence type="inferred from homology"/>
<dbReference type="Proteomes" id="UP000262621">
    <property type="component" value="Unassembled WGS sequence"/>
</dbReference>
<dbReference type="AlphaFoldDB" id="A0A372FZ66"/>
<evidence type="ECO:0000256" key="4">
    <source>
        <dbReference type="ARBA" id="ARBA00022692"/>
    </source>
</evidence>
<feature type="transmembrane region" description="Helical" evidence="8">
    <location>
        <begin position="156"/>
        <end position="176"/>
    </location>
</feature>
<evidence type="ECO:0000256" key="7">
    <source>
        <dbReference type="ARBA" id="ARBA00024033"/>
    </source>
</evidence>
<evidence type="ECO:0000256" key="8">
    <source>
        <dbReference type="SAM" id="Phobius"/>
    </source>
</evidence>
<dbReference type="EMBL" id="QVFU01000011">
    <property type="protein sequence ID" value="RFS46091.1"/>
    <property type="molecule type" value="Genomic_DNA"/>
</dbReference>
<feature type="transmembrane region" description="Helical" evidence="8">
    <location>
        <begin position="197"/>
        <end position="227"/>
    </location>
</feature>
<keyword evidence="6 8" id="KW-0472">Membrane</keyword>
<gene>
    <name evidence="9" type="ORF">D0Q02_13115</name>
</gene>
<comment type="subcellular location">
    <subcellularLocation>
        <location evidence="1">Cell membrane</location>
        <topology evidence="1">Multi-pass membrane protein</topology>
    </subcellularLocation>
</comment>
<dbReference type="RefSeq" id="WP_117228257.1">
    <property type="nucleotide sequence ID" value="NZ_CP061725.1"/>
</dbReference>
<feature type="transmembrane region" description="Helical" evidence="8">
    <location>
        <begin position="297"/>
        <end position="316"/>
    </location>
</feature>
<accession>A0A372FZ66</accession>
<name>A0A372FZ66_9ACTN</name>
<evidence type="ECO:0000256" key="6">
    <source>
        <dbReference type="ARBA" id="ARBA00023136"/>
    </source>
</evidence>
<reference evidence="9 10" key="1">
    <citation type="submission" date="2018-08" db="EMBL/GenBank/DDBJ databases">
        <title>Verrucosispora craniellae sp. nov., isolated from a marine sponge in the South China Sea.</title>
        <authorList>
            <person name="Li L."/>
            <person name="Lin H.W."/>
        </authorList>
    </citation>
    <scope>NUCLEOTIDE SEQUENCE [LARGE SCALE GENOMIC DNA]</scope>
    <source>
        <strain evidence="9 10">LHW63014</strain>
    </source>
</reference>
<feature type="transmembrane region" description="Helical" evidence="8">
    <location>
        <begin position="336"/>
        <end position="357"/>
    </location>
</feature>
<keyword evidence="10" id="KW-1185">Reference proteome</keyword>
<feature type="transmembrane region" description="Helical" evidence="8">
    <location>
        <begin position="132"/>
        <end position="150"/>
    </location>
</feature>
<evidence type="ECO:0000256" key="1">
    <source>
        <dbReference type="ARBA" id="ARBA00004651"/>
    </source>
</evidence>
<organism evidence="9 10">
    <name type="scientific">Micromonospora craniellae</name>
    <dbReference type="NCBI Taxonomy" id="2294034"/>
    <lineage>
        <taxon>Bacteria</taxon>
        <taxon>Bacillati</taxon>
        <taxon>Actinomycetota</taxon>
        <taxon>Actinomycetes</taxon>
        <taxon>Micromonosporales</taxon>
        <taxon>Micromonosporaceae</taxon>
        <taxon>Micromonospora</taxon>
    </lineage>
</organism>
<feature type="transmembrane region" description="Helical" evidence="8">
    <location>
        <begin position="233"/>
        <end position="254"/>
    </location>
</feature>
<dbReference type="InterPro" id="IPR018584">
    <property type="entry name" value="GT87"/>
</dbReference>
<dbReference type="GO" id="GO:0016758">
    <property type="term" value="F:hexosyltransferase activity"/>
    <property type="evidence" value="ECO:0007669"/>
    <property type="project" value="InterPro"/>
</dbReference>
<feature type="transmembrane region" description="Helical" evidence="8">
    <location>
        <begin position="26"/>
        <end position="47"/>
    </location>
</feature>
<dbReference type="GO" id="GO:0005886">
    <property type="term" value="C:plasma membrane"/>
    <property type="evidence" value="ECO:0007669"/>
    <property type="project" value="UniProtKB-SubCell"/>
</dbReference>
<evidence type="ECO:0000256" key="2">
    <source>
        <dbReference type="ARBA" id="ARBA00022475"/>
    </source>
</evidence>
<feature type="transmembrane region" description="Helical" evidence="8">
    <location>
        <begin position="439"/>
        <end position="457"/>
    </location>
</feature>
<keyword evidence="4 8" id="KW-0812">Transmembrane</keyword>
<comment type="similarity">
    <text evidence="7">Belongs to the glycosyltransferase 87 family.</text>
</comment>
<dbReference type="Pfam" id="PF09594">
    <property type="entry name" value="GT87"/>
    <property type="match status" value="1"/>
</dbReference>
<evidence type="ECO:0000313" key="10">
    <source>
        <dbReference type="Proteomes" id="UP000262621"/>
    </source>
</evidence>
<feature type="transmembrane region" description="Helical" evidence="8">
    <location>
        <begin position="399"/>
        <end position="419"/>
    </location>
</feature>
<sequence>MPTSVGRRLDRLAAVRRVTRGIDRRTVVRAGIVAAVAYAAWLAIGAFGRPYNFFDMKIYHGAVVWWASGHELYEFVAPDTTLGFTYPPFAGLAMLPMAHLPVTVAGLVNALVSIAALAVVLAALLRPIVDRLGWPLWYTVAIATPLAIAIEPTRETLGYGQVNLLLFALIMADLVALRWRSRRGTHQAENDGPLLRFVYGGAWAGVGIGLATAVKLTPALFIFYLMITRQWRVAATAIGTTVAVTIGSFGIVGAESRTYFGNVLWQTERVGAADMTPNQSLAGLLARLYDSIETPTLLWLAFAVLVLALGLSRASQSHADGDELTAFTLVGLTANVISPISWTHHLVWVIPAIIVLADGAIRRHDASRGPARRATSGAYGGPPGVSTLRPPIWYPTLTGLRHGIAAIGLYLLFLISPIWPYEHQLPEVSHYENGLFGALMENSLALALIVLVAALPWRPGAEPAFYTDRMARTAMLHHRR</sequence>
<comment type="caution">
    <text evidence="9">The sequence shown here is derived from an EMBL/GenBank/DDBJ whole genome shotgun (WGS) entry which is preliminary data.</text>
</comment>
<keyword evidence="5 8" id="KW-1133">Transmembrane helix</keyword>
<protein>
    <submittedName>
        <fullName evidence="9">DUF2029 domain-containing protein</fullName>
    </submittedName>
</protein>
<evidence type="ECO:0000256" key="5">
    <source>
        <dbReference type="ARBA" id="ARBA00022989"/>
    </source>
</evidence>
<evidence type="ECO:0000256" key="3">
    <source>
        <dbReference type="ARBA" id="ARBA00022679"/>
    </source>
</evidence>
<dbReference type="OrthoDB" id="9774600at2"/>
<keyword evidence="2" id="KW-1003">Cell membrane</keyword>
<feature type="transmembrane region" description="Helical" evidence="8">
    <location>
        <begin position="104"/>
        <end position="125"/>
    </location>
</feature>
<evidence type="ECO:0000313" key="9">
    <source>
        <dbReference type="EMBL" id="RFS46091.1"/>
    </source>
</evidence>
<keyword evidence="3" id="KW-0808">Transferase</keyword>